<gene>
    <name evidence="5" type="ORF">KC19_1G041200</name>
</gene>
<feature type="compositionally biased region" description="Polar residues" evidence="2">
    <location>
        <begin position="278"/>
        <end position="292"/>
    </location>
</feature>
<dbReference type="Gene3D" id="3.30.40.10">
    <property type="entry name" value="Zinc/RING finger domain, C3HC4 (zinc finger)"/>
    <property type="match status" value="1"/>
</dbReference>
<keyword evidence="3" id="KW-0812">Transmembrane</keyword>
<keyword evidence="1" id="KW-0863">Zinc-finger</keyword>
<feature type="region of interest" description="Disordered" evidence="2">
    <location>
        <begin position="276"/>
        <end position="316"/>
    </location>
</feature>
<name>A0A8T0J2D5_CERPU</name>
<accession>A0A8T0J2D5</accession>
<dbReference type="PANTHER" id="PTHR47035:SF3">
    <property type="entry name" value="OS11G0150450 PROTEIN"/>
    <property type="match status" value="1"/>
</dbReference>
<dbReference type="GO" id="GO:0008270">
    <property type="term" value="F:zinc ion binding"/>
    <property type="evidence" value="ECO:0007669"/>
    <property type="project" value="UniProtKB-KW"/>
</dbReference>
<dbReference type="SMART" id="SM00184">
    <property type="entry name" value="RING"/>
    <property type="match status" value="1"/>
</dbReference>
<keyword evidence="3" id="KW-1133">Transmembrane helix</keyword>
<dbReference type="Pfam" id="PF13639">
    <property type="entry name" value="zf-RING_2"/>
    <property type="match status" value="1"/>
</dbReference>
<proteinExistence type="predicted"/>
<keyword evidence="1" id="KW-0862">Zinc</keyword>
<dbReference type="AlphaFoldDB" id="A0A8T0J2D5"/>
<protein>
    <recommendedName>
        <fullName evidence="4">RING-type domain-containing protein</fullName>
    </recommendedName>
</protein>
<comment type="caution">
    <text evidence="5">The sequence shown here is derived from an EMBL/GenBank/DDBJ whole genome shotgun (WGS) entry which is preliminary data.</text>
</comment>
<dbReference type="InterPro" id="IPR013083">
    <property type="entry name" value="Znf_RING/FYVE/PHD"/>
</dbReference>
<sequence length="394" mass="43681">MTTIMIETPIAFGLTMIVCLALFIYCWRIRKIRNRLTTVQVSTTPIGLPLVQQTGIKKEVIISFPTVKASDLKVDIKEGLQCPICLVEYSDTELLRKLPLCGHVFHIRCVDSWLEKQVTCPVCRIVLTAVPKVITHDRNRRRQQSSTNYWRVSSIPESVAVEVTGASRPVPGWVLVNRPMPLPPAILDSPTVDSSSSSSSDPSSSDVNQPLDALGESPLLQRHSATGWGAVYLEKSLAGLSFRAQSKECVDHSSISERWMTESFFFGLSASCSDHETSSSAETADQGSSSLIDASMKHSRKSSHNPRSSKHHDAAWSSDRSVNSSWDFNQPSIHSWQTDYVEDAAADEVFESRVAPHRPLTMCPERCSFEFLPIITGPGGDYSLRPPKSPRGHW</sequence>
<feature type="region of interest" description="Disordered" evidence="2">
    <location>
        <begin position="186"/>
        <end position="212"/>
    </location>
</feature>
<feature type="compositionally biased region" description="Basic residues" evidence="2">
    <location>
        <begin position="297"/>
        <end position="310"/>
    </location>
</feature>
<keyword evidence="1" id="KW-0479">Metal-binding</keyword>
<dbReference type="SUPFAM" id="SSF57850">
    <property type="entry name" value="RING/U-box"/>
    <property type="match status" value="1"/>
</dbReference>
<reference evidence="5" key="1">
    <citation type="submission" date="2020-06" db="EMBL/GenBank/DDBJ databases">
        <title>WGS assembly of Ceratodon purpureus strain R40.</title>
        <authorList>
            <person name="Carey S.B."/>
            <person name="Jenkins J."/>
            <person name="Shu S."/>
            <person name="Lovell J.T."/>
            <person name="Sreedasyam A."/>
            <person name="Maumus F."/>
            <person name="Tiley G.P."/>
            <person name="Fernandez-Pozo N."/>
            <person name="Barry K."/>
            <person name="Chen C."/>
            <person name="Wang M."/>
            <person name="Lipzen A."/>
            <person name="Daum C."/>
            <person name="Saski C.A."/>
            <person name="Payton A.C."/>
            <person name="Mcbreen J.C."/>
            <person name="Conrad R.E."/>
            <person name="Kollar L.M."/>
            <person name="Olsson S."/>
            <person name="Huttunen S."/>
            <person name="Landis J.B."/>
            <person name="Wickett N.J."/>
            <person name="Johnson M.G."/>
            <person name="Rensing S.A."/>
            <person name="Grimwood J."/>
            <person name="Schmutz J."/>
            <person name="Mcdaniel S.F."/>
        </authorList>
    </citation>
    <scope>NUCLEOTIDE SEQUENCE</scope>
    <source>
        <strain evidence="5">R40</strain>
    </source>
</reference>
<dbReference type="PROSITE" id="PS50089">
    <property type="entry name" value="ZF_RING_2"/>
    <property type="match status" value="1"/>
</dbReference>
<feature type="domain" description="RING-type" evidence="4">
    <location>
        <begin position="82"/>
        <end position="124"/>
    </location>
</feature>
<keyword evidence="6" id="KW-1185">Reference proteome</keyword>
<dbReference type="Proteomes" id="UP000822688">
    <property type="component" value="Chromosome 1"/>
</dbReference>
<dbReference type="PANTHER" id="PTHR47035">
    <property type="entry name" value="OS11G0150450 PROTEIN"/>
    <property type="match status" value="1"/>
</dbReference>
<feature type="compositionally biased region" description="Low complexity" evidence="2">
    <location>
        <begin position="188"/>
        <end position="207"/>
    </location>
</feature>
<keyword evidence="3" id="KW-0472">Membrane</keyword>
<evidence type="ECO:0000256" key="1">
    <source>
        <dbReference type="PROSITE-ProRule" id="PRU00175"/>
    </source>
</evidence>
<feature type="transmembrane region" description="Helical" evidence="3">
    <location>
        <begin position="6"/>
        <end position="27"/>
    </location>
</feature>
<evidence type="ECO:0000256" key="2">
    <source>
        <dbReference type="SAM" id="MobiDB-lite"/>
    </source>
</evidence>
<dbReference type="InterPro" id="IPR053070">
    <property type="entry name" value="RING-type_E3_ubiquitin-ligase"/>
</dbReference>
<evidence type="ECO:0000259" key="4">
    <source>
        <dbReference type="PROSITE" id="PS50089"/>
    </source>
</evidence>
<evidence type="ECO:0000256" key="3">
    <source>
        <dbReference type="SAM" id="Phobius"/>
    </source>
</evidence>
<evidence type="ECO:0000313" key="5">
    <source>
        <dbReference type="EMBL" id="KAG0589707.1"/>
    </source>
</evidence>
<dbReference type="EMBL" id="CM026421">
    <property type="protein sequence ID" value="KAG0589707.1"/>
    <property type="molecule type" value="Genomic_DNA"/>
</dbReference>
<evidence type="ECO:0000313" key="6">
    <source>
        <dbReference type="Proteomes" id="UP000822688"/>
    </source>
</evidence>
<organism evidence="5 6">
    <name type="scientific">Ceratodon purpureus</name>
    <name type="common">Fire moss</name>
    <name type="synonym">Dicranum purpureum</name>
    <dbReference type="NCBI Taxonomy" id="3225"/>
    <lineage>
        <taxon>Eukaryota</taxon>
        <taxon>Viridiplantae</taxon>
        <taxon>Streptophyta</taxon>
        <taxon>Embryophyta</taxon>
        <taxon>Bryophyta</taxon>
        <taxon>Bryophytina</taxon>
        <taxon>Bryopsida</taxon>
        <taxon>Dicranidae</taxon>
        <taxon>Pseudoditrichales</taxon>
        <taxon>Ditrichaceae</taxon>
        <taxon>Ceratodon</taxon>
    </lineage>
</organism>
<dbReference type="InterPro" id="IPR001841">
    <property type="entry name" value="Znf_RING"/>
</dbReference>